<evidence type="ECO:0000313" key="4">
    <source>
        <dbReference type="Proteomes" id="UP000222862"/>
    </source>
</evidence>
<dbReference type="PANTHER" id="PTHR30204">
    <property type="entry name" value="REDOX-CYCLING DRUG-SENSING TRANSCRIPTIONAL ACTIVATOR SOXR"/>
    <property type="match status" value="1"/>
</dbReference>
<reference evidence="3 4" key="1">
    <citation type="submission" date="2017-06" db="EMBL/GenBank/DDBJ databases">
        <title>Genome sequencing of Fusobacterium nucleatum subsp. polymorphum KCOM 1232 (=ChDC F37).</title>
        <authorList>
            <person name="Kook J.-K."/>
            <person name="Park S.-N."/>
            <person name="Lim Y.K."/>
            <person name="Roh H."/>
        </authorList>
    </citation>
    <scope>NUCLEOTIDE SEQUENCE [LARGE SCALE GENOMIC DNA]</scope>
    <source>
        <strain evidence="4">KCOM 1232 ( ChDC F37)</strain>
    </source>
</reference>
<evidence type="ECO:0000259" key="2">
    <source>
        <dbReference type="PROSITE" id="PS50937"/>
    </source>
</evidence>
<dbReference type="InterPro" id="IPR000551">
    <property type="entry name" value="MerR-type_HTH_dom"/>
</dbReference>
<dbReference type="RefSeq" id="WP_098703192.1">
    <property type="nucleotide sequence ID" value="NZ_NJGI01000004.1"/>
</dbReference>
<dbReference type="PRINTS" id="PR00040">
    <property type="entry name" value="HTHMERR"/>
</dbReference>
<sequence>MVVYKISEIAKKVNISVHTLHYYDKVGLFPFLERDKVGNRIFKDEDLTYLHIINFLKKSGMALKKIKEYIELSLQGDSTLKKRETLILEHKKEVELKISELKDILDAMDYKLWYYKVAVEAGTSKIFDNLKKNEIPKKMQKTIEKLNNVDCIKEFLKIEMSKDKEKK</sequence>
<dbReference type="GO" id="GO:0003677">
    <property type="term" value="F:DNA binding"/>
    <property type="evidence" value="ECO:0007669"/>
    <property type="project" value="UniProtKB-KW"/>
</dbReference>
<dbReference type="PROSITE" id="PS50937">
    <property type="entry name" value="HTH_MERR_2"/>
    <property type="match status" value="1"/>
</dbReference>
<dbReference type="InterPro" id="IPR047057">
    <property type="entry name" value="MerR_fam"/>
</dbReference>
<evidence type="ECO:0000313" key="3">
    <source>
        <dbReference type="EMBL" id="PGH21200.1"/>
    </source>
</evidence>
<accession>A0A2B7YJ44</accession>
<protein>
    <submittedName>
        <fullName evidence="3">MerR family transcriptional regulator</fullName>
    </submittedName>
</protein>
<dbReference type="SUPFAM" id="SSF46955">
    <property type="entry name" value="Putative DNA-binding domain"/>
    <property type="match status" value="1"/>
</dbReference>
<feature type="domain" description="HTH merR-type" evidence="2">
    <location>
        <begin position="3"/>
        <end position="72"/>
    </location>
</feature>
<name>A0A2B7YJ44_FUSNP</name>
<dbReference type="Proteomes" id="UP000222862">
    <property type="component" value="Unassembled WGS sequence"/>
</dbReference>
<dbReference type="Pfam" id="PF13411">
    <property type="entry name" value="MerR_1"/>
    <property type="match status" value="1"/>
</dbReference>
<dbReference type="PROSITE" id="PS00552">
    <property type="entry name" value="HTH_MERR_1"/>
    <property type="match status" value="1"/>
</dbReference>
<dbReference type="AlphaFoldDB" id="A0A2B7YJ44"/>
<organism evidence="3 4">
    <name type="scientific">Fusobacterium nucleatum subsp. polymorphum</name>
    <name type="common">Fusobacterium polymorphum</name>
    <dbReference type="NCBI Taxonomy" id="76857"/>
    <lineage>
        <taxon>Bacteria</taxon>
        <taxon>Fusobacteriati</taxon>
        <taxon>Fusobacteriota</taxon>
        <taxon>Fusobacteriia</taxon>
        <taxon>Fusobacteriales</taxon>
        <taxon>Fusobacteriaceae</taxon>
        <taxon>Fusobacterium</taxon>
    </lineage>
</organism>
<gene>
    <name evidence="3" type="ORF">RN96_09325</name>
</gene>
<comment type="caution">
    <text evidence="3">The sequence shown here is derived from an EMBL/GenBank/DDBJ whole genome shotgun (WGS) entry which is preliminary data.</text>
</comment>
<proteinExistence type="predicted"/>
<dbReference type="PANTHER" id="PTHR30204:SF82">
    <property type="entry name" value="TRANSCRIPTIONAL REGULATOR, MERR FAMILY"/>
    <property type="match status" value="1"/>
</dbReference>
<dbReference type="InterPro" id="IPR009061">
    <property type="entry name" value="DNA-bd_dom_put_sf"/>
</dbReference>
<evidence type="ECO:0000256" key="1">
    <source>
        <dbReference type="ARBA" id="ARBA00023125"/>
    </source>
</evidence>
<dbReference type="EMBL" id="NJGI01000004">
    <property type="protein sequence ID" value="PGH21200.1"/>
    <property type="molecule type" value="Genomic_DNA"/>
</dbReference>
<dbReference type="CDD" id="cd01109">
    <property type="entry name" value="HTH_YyaN"/>
    <property type="match status" value="1"/>
</dbReference>
<dbReference type="GO" id="GO:0003700">
    <property type="term" value="F:DNA-binding transcription factor activity"/>
    <property type="evidence" value="ECO:0007669"/>
    <property type="project" value="InterPro"/>
</dbReference>
<dbReference type="SMART" id="SM00422">
    <property type="entry name" value="HTH_MERR"/>
    <property type="match status" value="1"/>
</dbReference>
<keyword evidence="1" id="KW-0238">DNA-binding</keyword>
<dbReference type="Gene3D" id="1.10.1660.10">
    <property type="match status" value="1"/>
</dbReference>